<sequence>FAEFQFCGKQDSCAQWIQSSYPNIKFTKSNCTVEVKIQKGYNKIINTEHCWIKKGQMILLNLSKPRMIAINTTEGEVFSDLVISGNLNASIKINPYSNWRFFINALIDKNYHKTVLKIIRDYDILTNVLDGEYYMSTKYSNSSKSLARFYKVTCYENLNIFCFYPDKMFDQTLLCTLFGFFQSNYTTGIFYDSINNTQTFQIKNMKKINYFGYGPFNRTLNNDMVVDQLFIEKRFILTHTEFLFDSNLIGYELNATKAGFIQFYFVKFNGLCNNKISCAEYFKLNASYISYKLIYSVNISINLGYNKILLSYPVKIPKGSIVYLVSNYSGKIAYDSNSKYLYSDYIDNNKNLTYIHPKLNTKFQFNCLVEQSYYTFRFNESFTCSRKGLQNVSFRLTNNISSSFYYSKQFNITNEQVLNVFCNNSNQTLDYTINCLVTVFSRSAYDQIEIIKSDQYMLYELTEKNNFYSKE</sequence>
<accession>A0A814QEA3</accession>
<dbReference type="AlphaFoldDB" id="A0A814QEA3"/>
<reference evidence="1" key="1">
    <citation type="submission" date="2021-02" db="EMBL/GenBank/DDBJ databases">
        <authorList>
            <person name="Nowell W R."/>
        </authorList>
    </citation>
    <scope>NUCLEOTIDE SEQUENCE</scope>
    <source>
        <strain evidence="1">Ploen Becks lab</strain>
    </source>
</reference>
<keyword evidence="2" id="KW-1185">Reference proteome</keyword>
<organism evidence="1 2">
    <name type="scientific">Brachionus calyciflorus</name>
    <dbReference type="NCBI Taxonomy" id="104777"/>
    <lineage>
        <taxon>Eukaryota</taxon>
        <taxon>Metazoa</taxon>
        <taxon>Spiralia</taxon>
        <taxon>Gnathifera</taxon>
        <taxon>Rotifera</taxon>
        <taxon>Eurotatoria</taxon>
        <taxon>Monogononta</taxon>
        <taxon>Pseudotrocha</taxon>
        <taxon>Ploima</taxon>
        <taxon>Brachionidae</taxon>
        <taxon>Brachionus</taxon>
    </lineage>
</organism>
<proteinExistence type="predicted"/>
<feature type="non-terminal residue" evidence="1">
    <location>
        <position position="1"/>
    </location>
</feature>
<dbReference type="EMBL" id="CAJNOC010008613">
    <property type="protein sequence ID" value="CAF1117903.1"/>
    <property type="molecule type" value="Genomic_DNA"/>
</dbReference>
<evidence type="ECO:0000313" key="2">
    <source>
        <dbReference type="Proteomes" id="UP000663879"/>
    </source>
</evidence>
<comment type="caution">
    <text evidence="1">The sequence shown here is derived from an EMBL/GenBank/DDBJ whole genome shotgun (WGS) entry which is preliminary data.</text>
</comment>
<gene>
    <name evidence="1" type="ORF">OXX778_LOCUS21914</name>
</gene>
<evidence type="ECO:0000313" key="1">
    <source>
        <dbReference type="EMBL" id="CAF1117903.1"/>
    </source>
</evidence>
<protein>
    <submittedName>
        <fullName evidence="1">Uncharacterized protein</fullName>
    </submittedName>
</protein>
<name>A0A814QEA3_9BILA</name>
<dbReference type="Proteomes" id="UP000663879">
    <property type="component" value="Unassembled WGS sequence"/>
</dbReference>